<feature type="transmembrane region" description="Helical" evidence="1">
    <location>
        <begin position="54"/>
        <end position="76"/>
    </location>
</feature>
<proteinExistence type="predicted"/>
<dbReference type="Proteomes" id="UP000812961">
    <property type="component" value="Unassembled WGS sequence"/>
</dbReference>
<keyword evidence="1" id="KW-0472">Membrane</keyword>
<dbReference type="EMBL" id="JAICCF010000005">
    <property type="protein sequence ID" value="MBW8687774.1"/>
    <property type="molecule type" value="Genomic_DNA"/>
</dbReference>
<organism evidence="2 3">
    <name type="scientific">Chitinophaga rhizophila</name>
    <dbReference type="NCBI Taxonomy" id="2866212"/>
    <lineage>
        <taxon>Bacteria</taxon>
        <taxon>Pseudomonadati</taxon>
        <taxon>Bacteroidota</taxon>
        <taxon>Chitinophagia</taxon>
        <taxon>Chitinophagales</taxon>
        <taxon>Chitinophagaceae</taxon>
        <taxon>Chitinophaga</taxon>
    </lineage>
</organism>
<keyword evidence="1" id="KW-0812">Transmembrane</keyword>
<dbReference type="RefSeq" id="WP_220253096.1">
    <property type="nucleotide sequence ID" value="NZ_JAICCF010000005.1"/>
</dbReference>
<comment type="caution">
    <text evidence="2">The sequence shown here is derived from an EMBL/GenBank/DDBJ whole genome shotgun (WGS) entry which is preliminary data.</text>
</comment>
<sequence>METIHISLKDKRKADSILTRQYTQTQATAYTASRSASLWARFMQYAASQQQYRFAWLAFSFFMQGCVLVPVTLMIVVRHGNPFELWIPVLIAFVLTETTNLAAMPTKVTVPVFWAGVVIDLLVIASCYILY</sequence>
<evidence type="ECO:0000256" key="1">
    <source>
        <dbReference type="SAM" id="Phobius"/>
    </source>
</evidence>
<protein>
    <submittedName>
        <fullName evidence="2">Uncharacterized protein</fullName>
    </submittedName>
</protein>
<keyword evidence="3" id="KW-1185">Reference proteome</keyword>
<keyword evidence="1" id="KW-1133">Transmembrane helix</keyword>
<feature type="transmembrane region" description="Helical" evidence="1">
    <location>
        <begin position="110"/>
        <end position="130"/>
    </location>
</feature>
<evidence type="ECO:0000313" key="3">
    <source>
        <dbReference type="Proteomes" id="UP000812961"/>
    </source>
</evidence>
<accession>A0ABS7GJ85</accession>
<reference evidence="2 3" key="1">
    <citation type="submission" date="2021-08" db="EMBL/GenBank/DDBJ databases">
        <title>The genome sequence of Chitinophaga sp. B61.</title>
        <authorList>
            <person name="Zhang X."/>
        </authorList>
    </citation>
    <scope>NUCLEOTIDE SEQUENCE [LARGE SCALE GENOMIC DNA]</scope>
    <source>
        <strain evidence="2 3">B61</strain>
    </source>
</reference>
<evidence type="ECO:0000313" key="2">
    <source>
        <dbReference type="EMBL" id="MBW8687774.1"/>
    </source>
</evidence>
<name>A0ABS7GJ85_9BACT</name>
<gene>
    <name evidence="2" type="ORF">K1Y79_25775</name>
</gene>